<evidence type="ECO:0000256" key="1">
    <source>
        <dbReference type="PROSITE-ProRule" id="PRU00325"/>
    </source>
</evidence>
<dbReference type="Proteomes" id="UP000682967">
    <property type="component" value="Chromosome"/>
</dbReference>
<dbReference type="EMBL" id="CP073366">
    <property type="protein sequence ID" value="QUJ73282.1"/>
    <property type="molecule type" value="Genomic_DNA"/>
</dbReference>
<dbReference type="GeneID" id="64822469"/>
<dbReference type="OrthoDB" id="142306at2157"/>
<evidence type="ECO:0000259" key="3">
    <source>
        <dbReference type="PROSITE" id="PS50966"/>
    </source>
</evidence>
<evidence type="ECO:0000313" key="6">
    <source>
        <dbReference type="Proteomes" id="UP000011659"/>
    </source>
</evidence>
<organism evidence="4 6">
    <name type="scientific">Haloarcula marismortui ATCC 33800</name>
    <dbReference type="NCBI Taxonomy" id="662476"/>
    <lineage>
        <taxon>Archaea</taxon>
        <taxon>Methanobacteriati</taxon>
        <taxon>Methanobacteriota</taxon>
        <taxon>Stenosarchaea group</taxon>
        <taxon>Halobacteria</taxon>
        <taxon>Halobacteriales</taxon>
        <taxon>Haloarculaceae</taxon>
        <taxon>Haloarcula</taxon>
    </lineage>
</organism>
<accession>M0JWL2</accession>
<dbReference type="RefSeq" id="WP_004961381.1">
    <property type="nucleotide sequence ID" value="NZ_AOLR01000018.1"/>
</dbReference>
<dbReference type="PATRIC" id="fig|662476.7.peg.1846"/>
<dbReference type="Proteomes" id="UP000011659">
    <property type="component" value="Unassembled WGS sequence"/>
</dbReference>
<dbReference type="PROSITE" id="PS50966">
    <property type="entry name" value="ZF_SWIM"/>
    <property type="match status" value="1"/>
</dbReference>
<keyword evidence="1" id="KW-0479">Metal-binding</keyword>
<evidence type="ECO:0000256" key="2">
    <source>
        <dbReference type="SAM" id="MobiDB-lite"/>
    </source>
</evidence>
<reference evidence="5" key="2">
    <citation type="submission" date="2021-04" db="EMBL/GenBank/DDBJ databases">
        <title>Complete Genome sequence and Methylome Analysis of the Haloarchaeon Haloarcula sinaiiensis.</title>
        <authorList>
            <person name="Fomenkov A."/>
            <person name="DasSarma P."/>
            <person name="DasSarma S."/>
            <person name="Roberts R.J."/>
        </authorList>
    </citation>
    <scope>NUCLEOTIDE SEQUENCE</scope>
    <source>
        <strain evidence="5">ATCC 33800</strain>
    </source>
</reference>
<sequence>MQIEDSAALERAVTDGCTDLEKRDVRALTEYMTALPKGGDVYSVTTESGSEYRVDALEGRCTCPDYKHNLPTDGGRERCKHLSRVAFATGERPVPKWASPDAIDSQLGEHTDGSIRRDSSPAAFSEPTTDSVTTGADKLQTDGGTATVAEDSDTCPNGDDRCDGPDGVGLPCFDCFEVDQ</sequence>
<protein>
    <recommendedName>
        <fullName evidence="3">SWIM-type domain-containing protein</fullName>
    </recommendedName>
</protein>
<keyword evidence="1" id="KW-0863">Zinc-finger</keyword>
<proteinExistence type="predicted"/>
<keyword evidence="1" id="KW-0862">Zinc</keyword>
<dbReference type="InterPro" id="IPR007527">
    <property type="entry name" value="Znf_SWIM"/>
</dbReference>
<evidence type="ECO:0000313" key="5">
    <source>
        <dbReference type="EMBL" id="QUJ73282.1"/>
    </source>
</evidence>
<dbReference type="GO" id="GO:0008270">
    <property type="term" value="F:zinc ion binding"/>
    <property type="evidence" value="ECO:0007669"/>
    <property type="project" value="UniProtKB-KW"/>
</dbReference>
<dbReference type="KEGG" id="hsin:KDQ40_05895"/>
<feature type="region of interest" description="Disordered" evidence="2">
    <location>
        <begin position="92"/>
        <end position="167"/>
    </location>
</feature>
<evidence type="ECO:0000313" key="4">
    <source>
        <dbReference type="EMBL" id="EMA13547.1"/>
    </source>
</evidence>
<keyword evidence="6" id="KW-1185">Reference proteome</keyword>
<name>M0JWL2_9EURY</name>
<dbReference type="EMBL" id="AOLR01000018">
    <property type="protein sequence ID" value="EMA13547.1"/>
    <property type="molecule type" value="Genomic_DNA"/>
</dbReference>
<dbReference type="AlphaFoldDB" id="M0JWL2"/>
<gene>
    <name evidence="4" type="ORF">C436_09276</name>
    <name evidence="5" type="ORF">KDQ40_05895</name>
</gene>
<reference evidence="4 6" key="1">
    <citation type="journal article" date="2014" name="PLoS Genet.">
        <title>Phylogenetically driven sequencing of extremely halophilic archaea reveals strategies for static and dynamic osmo-response.</title>
        <authorList>
            <person name="Becker E.A."/>
            <person name="Seitzer P.M."/>
            <person name="Tritt A."/>
            <person name="Larsen D."/>
            <person name="Krusor M."/>
            <person name="Yao A.I."/>
            <person name="Wu D."/>
            <person name="Madern D."/>
            <person name="Eisen J.A."/>
            <person name="Darling A.E."/>
            <person name="Facciotti M.T."/>
        </authorList>
    </citation>
    <scope>NUCLEOTIDE SEQUENCE [LARGE SCALE GENOMIC DNA]</scope>
    <source>
        <strain evidence="4 6">ATCC 33800</strain>
    </source>
</reference>
<feature type="compositionally biased region" description="Basic and acidic residues" evidence="2">
    <location>
        <begin position="107"/>
        <end position="119"/>
    </location>
</feature>
<feature type="domain" description="SWIM-type" evidence="3">
    <location>
        <begin position="52"/>
        <end position="90"/>
    </location>
</feature>